<evidence type="ECO:0000313" key="2">
    <source>
        <dbReference type="Proteomes" id="UP000270094"/>
    </source>
</evidence>
<proteinExistence type="predicted"/>
<sequence length="174" mass="20160">MLVVCCYAFLQPRITKSDKSATFQNLLYFCAIKAQCWTVAFEYVRWYHSLTNTAYQLTLPNGREVLSRRLFNAMNYVFVHSQNVSYHRYVMRTLSKSPGNYALQIISGNNSLITGTYRHALGEYLRVWNQNKNNPLVCLLLALTFTHMSCKKDLSSRHMIAIRVSLLNCMKIKA</sequence>
<keyword evidence="2" id="KW-1185">Reference proteome</keyword>
<dbReference type="InterPro" id="IPR039340">
    <property type="entry name" value="Tfc4/TFIIIC-102/Sfc4"/>
</dbReference>
<dbReference type="GO" id="GO:0006383">
    <property type="term" value="P:transcription by RNA polymerase III"/>
    <property type="evidence" value="ECO:0007669"/>
    <property type="project" value="InterPro"/>
</dbReference>
<protein>
    <submittedName>
        <fullName evidence="1">Uncharacterized protein</fullName>
    </submittedName>
</protein>
<evidence type="ECO:0000313" key="1">
    <source>
        <dbReference type="EMBL" id="VDM79101.1"/>
    </source>
</evidence>
<accession>A0A3P7J1S5</accession>
<dbReference type="AlphaFoldDB" id="A0A3P7J1S5"/>
<dbReference type="Proteomes" id="UP000270094">
    <property type="component" value="Unassembled WGS sequence"/>
</dbReference>
<dbReference type="OrthoDB" id="10256606at2759"/>
<organism evidence="1 2">
    <name type="scientific">Strongylus vulgaris</name>
    <name type="common">Blood worm</name>
    <dbReference type="NCBI Taxonomy" id="40348"/>
    <lineage>
        <taxon>Eukaryota</taxon>
        <taxon>Metazoa</taxon>
        <taxon>Ecdysozoa</taxon>
        <taxon>Nematoda</taxon>
        <taxon>Chromadorea</taxon>
        <taxon>Rhabditida</taxon>
        <taxon>Rhabditina</taxon>
        <taxon>Rhabditomorpha</taxon>
        <taxon>Strongyloidea</taxon>
        <taxon>Strongylidae</taxon>
        <taxon>Strongylus</taxon>
    </lineage>
</organism>
<dbReference type="PANTHER" id="PTHR23082">
    <property type="entry name" value="TRANSCRIPTION INITIATION FACTOR IIIC TFIIIC , POLYPEPTIDE 3-RELATED"/>
    <property type="match status" value="1"/>
</dbReference>
<name>A0A3P7J1S5_STRVU</name>
<dbReference type="GO" id="GO:0000127">
    <property type="term" value="C:transcription factor TFIIIC complex"/>
    <property type="evidence" value="ECO:0007669"/>
    <property type="project" value="TreeGrafter"/>
</dbReference>
<dbReference type="PANTHER" id="PTHR23082:SF0">
    <property type="entry name" value="GENERAL TRANSCRIPTION FACTOR 3C POLYPEPTIDE 3"/>
    <property type="match status" value="1"/>
</dbReference>
<dbReference type="EMBL" id="UYYB01103965">
    <property type="protein sequence ID" value="VDM79101.1"/>
    <property type="molecule type" value="Genomic_DNA"/>
</dbReference>
<reference evidence="1 2" key="1">
    <citation type="submission" date="2018-11" db="EMBL/GenBank/DDBJ databases">
        <authorList>
            <consortium name="Pathogen Informatics"/>
        </authorList>
    </citation>
    <scope>NUCLEOTIDE SEQUENCE [LARGE SCALE GENOMIC DNA]</scope>
</reference>
<gene>
    <name evidence="1" type="ORF">SVUK_LOCUS14099</name>
</gene>